<dbReference type="InterPro" id="IPR016197">
    <property type="entry name" value="Chromo-like_dom_sf"/>
</dbReference>
<evidence type="ECO:0000313" key="3">
    <source>
        <dbReference type="Proteomes" id="UP000265520"/>
    </source>
</evidence>
<dbReference type="Pfam" id="PF24626">
    <property type="entry name" value="SH3_Tf2-1"/>
    <property type="match status" value="1"/>
</dbReference>
<feature type="domain" description="Tf2-1-like SH3-like" evidence="1">
    <location>
        <begin position="47"/>
        <end position="112"/>
    </location>
</feature>
<evidence type="ECO:0000259" key="1">
    <source>
        <dbReference type="Pfam" id="PF24626"/>
    </source>
</evidence>
<evidence type="ECO:0000313" key="2">
    <source>
        <dbReference type="EMBL" id="MCI11049.1"/>
    </source>
</evidence>
<dbReference type="PANTHER" id="PTHR46148:SF52">
    <property type="entry name" value="OS04G0603800 PROTEIN"/>
    <property type="match status" value="1"/>
</dbReference>
<dbReference type="SUPFAM" id="SSF54160">
    <property type="entry name" value="Chromo domain-like"/>
    <property type="match status" value="1"/>
</dbReference>
<organism evidence="2 3">
    <name type="scientific">Trifolium medium</name>
    <dbReference type="NCBI Taxonomy" id="97028"/>
    <lineage>
        <taxon>Eukaryota</taxon>
        <taxon>Viridiplantae</taxon>
        <taxon>Streptophyta</taxon>
        <taxon>Embryophyta</taxon>
        <taxon>Tracheophyta</taxon>
        <taxon>Spermatophyta</taxon>
        <taxon>Magnoliopsida</taxon>
        <taxon>eudicotyledons</taxon>
        <taxon>Gunneridae</taxon>
        <taxon>Pentapetalae</taxon>
        <taxon>rosids</taxon>
        <taxon>fabids</taxon>
        <taxon>Fabales</taxon>
        <taxon>Fabaceae</taxon>
        <taxon>Papilionoideae</taxon>
        <taxon>50 kb inversion clade</taxon>
        <taxon>NPAAA clade</taxon>
        <taxon>Hologalegina</taxon>
        <taxon>IRL clade</taxon>
        <taxon>Trifolieae</taxon>
        <taxon>Trifolium</taxon>
    </lineage>
</organism>
<dbReference type="InterPro" id="IPR056924">
    <property type="entry name" value="SH3_Tf2-1"/>
</dbReference>
<dbReference type="Proteomes" id="UP000265520">
    <property type="component" value="Unassembled WGS sequence"/>
</dbReference>
<keyword evidence="3" id="KW-1185">Reference proteome</keyword>
<dbReference type="EMBL" id="LXQA010078660">
    <property type="protein sequence ID" value="MCI11049.1"/>
    <property type="molecule type" value="Genomic_DNA"/>
</dbReference>
<reference evidence="2 3" key="1">
    <citation type="journal article" date="2018" name="Front. Plant Sci.">
        <title>Red Clover (Trifolium pratense) and Zigzag Clover (T. medium) - A Picture of Genomic Similarities and Differences.</title>
        <authorList>
            <person name="Dluhosova J."/>
            <person name="Istvanek J."/>
            <person name="Nedelnik J."/>
            <person name="Repkova J."/>
        </authorList>
    </citation>
    <scope>NUCLEOTIDE SEQUENCE [LARGE SCALE GENOMIC DNA]</scope>
    <source>
        <strain evidence="3">cv. 10/8</strain>
        <tissue evidence="2">Leaf</tissue>
    </source>
</reference>
<comment type="caution">
    <text evidence="2">The sequence shown here is derived from an EMBL/GenBank/DDBJ whole genome shotgun (WGS) entry which is preliminary data.</text>
</comment>
<sequence length="251" mass="28297">ADSPSVAEQLQQRDIVLAQLKANLLKAQQKMKHQADKKRRDWKLEVGELVLVKLQPYRQQYVALRKNNKLSVRYFGPFAVLEKIGEVAYELQLPATAKIHPVFHISQLKPYKGDSQEPYVPLPLSTTEHGPLIQPTAVLDGRIVIQGDQHIPQVLIQWEKGDIPEATWENVKDVQLNYPLFNLEDKIDFIGGGIVVKPTAGQGERNDDSANSVATHSTEVGVRRGCRVRAPNLRLRGYIYIAGSRIRRGIE</sequence>
<protein>
    <recommendedName>
        <fullName evidence="1">Tf2-1-like SH3-like domain-containing protein</fullName>
    </recommendedName>
</protein>
<name>A0A392PHT5_9FABA</name>
<proteinExistence type="predicted"/>
<feature type="non-terminal residue" evidence="2">
    <location>
        <position position="1"/>
    </location>
</feature>
<dbReference type="PANTHER" id="PTHR46148">
    <property type="entry name" value="CHROMO DOMAIN-CONTAINING PROTEIN"/>
    <property type="match status" value="1"/>
</dbReference>
<dbReference type="AlphaFoldDB" id="A0A392PHT5"/>
<accession>A0A392PHT5</accession>